<evidence type="ECO:0000259" key="4">
    <source>
        <dbReference type="Pfam" id="PF25390"/>
    </source>
</evidence>
<dbReference type="OrthoDB" id="27389at2"/>
<dbReference type="KEGG" id="tum:CBW65_12475"/>
<feature type="domain" description="RCC1-like" evidence="4">
    <location>
        <begin position="189"/>
        <end position="395"/>
    </location>
</feature>
<dbReference type="Gene3D" id="2.60.40.10">
    <property type="entry name" value="Immunoglobulins"/>
    <property type="match status" value="2"/>
</dbReference>
<dbReference type="PRINTS" id="PR00633">
    <property type="entry name" value="RCCNDNSATION"/>
</dbReference>
<dbReference type="SUPFAM" id="SSF49265">
    <property type="entry name" value="Fibronectin type III"/>
    <property type="match status" value="2"/>
</dbReference>
<organism evidence="5 6">
    <name type="scientific">Tumebacillus avium</name>
    <dbReference type="NCBI Taxonomy" id="1903704"/>
    <lineage>
        <taxon>Bacteria</taxon>
        <taxon>Bacillati</taxon>
        <taxon>Bacillota</taxon>
        <taxon>Bacilli</taxon>
        <taxon>Bacillales</taxon>
        <taxon>Alicyclobacillaceae</taxon>
        <taxon>Tumebacillus</taxon>
    </lineage>
</organism>
<dbReference type="InterPro" id="IPR000408">
    <property type="entry name" value="Reg_chr_condens"/>
</dbReference>
<reference evidence="6" key="1">
    <citation type="submission" date="2017-05" db="EMBL/GenBank/DDBJ databases">
        <authorList>
            <person name="Sung H."/>
        </authorList>
    </citation>
    <scope>NUCLEOTIDE SEQUENCE [LARGE SCALE GENOMIC DNA]</scope>
    <source>
        <strain evidence="6">AR23208</strain>
    </source>
</reference>
<dbReference type="GO" id="GO:0005085">
    <property type="term" value="F:guanyl-nucleotide exchange factor activity"/>
    <property type="evidence" value="ECO:0007669"/>
    <property type="project" value="TreeGrafter"/>
</dbReference>
<feature type="signal peptide" evidence="3">
    <location>
        <begin position="1"/>
        <end position="43"/>
    </location>
</feature>
<dbReference type="InterPro" id="IPR036116">
    <property type="entry name" value="FN3_sf"/>
</dbReference>
<dbReference type="PANTHER" id="PTHR45982:SF1">
    <property type="entry name" value="REGULATOR OF CHROMOSOME CONDENSATION"/>
    <property type="match status" value="1"/>
</dbReference>
<keyword evidence="3" id="KW-0732">Signal</keyword>
<keyword evidence="6" id="KW-1185">Reference proteome</keyword>
<dbReference type="AlphaFoldDB" id="A0A1Y0IP13"/>
<dbReference type="Gene3D" id="2.130.10.30">
    <property type="entry name" value="Regulator of chromosome condensation 1/beta-lactamase-inhibitor protein II"/>
    <property type="match status" value="2"/>
</dbReference>
<feature type="chain" id="PRO_5013390465" description="RCC1-like domain-containing protein" evidence="3">
    <location>
        <begin position="44"/>
        <end position="731"/>
    </location>
</feature>
<dbReference type="GO" id="GO:0005737">
    <property type="term" value="C:cytoplasm"/>
    <property type="evidence" value="ECO:0007669"/>
    <property type="project" value="TreeGrafter"/>
</dbReference>
<dbReference type="InterPro" id="IPR009091">
    <property type="entry name" value="RCC1/BLIP-II"/>
</dbReference>
<dbReference type="InterPro" id="IPR013783">
    <property type="entry name" value="Ig-like_fold"/>
</dbReference>
<dbReference type="EMBL" id="CP021434">
    <property type="protein sequence ID" value="ARU61749.1"/>
    <property type="molecule type" value="Genomic_DNA"/>
</dbReference>
<evidence type="ECO:0000256" key="3">
    <source>
        <dbReference type="SAM" id="SignalP"/>
    </source>
</evidence>
<dbReference type="Pfam" id="PF13540">
    <property type="entry name" value="RCC1_2"/>
    <property type="match status" value="2"/>
</dbReference>
<dbReference type="Pfam" id="PF25390">
    <property type="entry name" value="WD40_RLD"/>
    <property type="match status" value="1"/>
</dbReference>
<name>A0A1Y0IP13_9BACL</name>
<accession>A0A1Y0IP13</accession>
<dbReference type="SUPFAM" id="SSF50985">
    <property type="entry name" value="RCC1/BLIP-II"/>
    <property type="match status" value="1"/>
</dbReference>
<keyword evidence="1" id="KW-0344">Guanine-nucleotide releasing factor</keyword>
<evidence type="ECO:0000313" key="6">
    <source>
        <dbReference type="Proteomes" id="UP000195437"/>
    </source>
</evidence>
<dbReference type="InterPro" id="IPR051553">
    <property type="entry name" value="Ran_GTPase-activating"/>
</dbReference>
<evidence type="ECO:0000256" key="2">
    <source>
        <dbReference type="ARBA" id="ARBA00022737"/>
    </source>
</evidence>
<dbReference type="PROSITE" id="PS50012">
    <property type="entry name" value="RCC1_3"/>
    <property type="match status" value="7"/>
</dbReference>
<keyword evidence="2" id="KW-0677">Repeat</keyword>
<dbReference type="InterPro" id="IPR058923">
    <property type="entry name" value="RCC1-like_dom"/>
</dbReference>
<protein>
    <recommendedName>
        <fullName evidence="4">RCC1-like domain-containing protein</fullName>
    </recommendedName>
</protein>
<dbReference type="PROSITE" id="PS00626">
    <property type="entry name" value="RCC1_2"/>
    <property type="match status" value="1"/>
</dbReference>
<sequence>MKLLFTHILYKRGIFMNKLALMSAATVALATGMLLADSGQANAAYVTKVNGGLDYAQLVRSDGSVWGYGYDFNGKIGDGGTVNSTALSPMPVSGFANGGTSIDAGYNHTLFLKSDGSVWAAGDNNYGQGGATPSGAITAPLQVAGLSDVVEVAGGEHHSLALTASGDVYGFGGNYNGQLGNGTATNSSTPVKSLISDVKDIAAGARFSLALKTDGTVWAWGNNASYQYGKASNNSTRPSQVPITGVTAIDAGKTHAVAIKADGTVWYWGTDTVGLSTAVTAQAPTQVRGFYLEPFTGATAIAAGHGHTLILKNDATVWSFGNSTYGQLGHSYAMTGLDARPVQDMTGVQSISAGSTTSYALRANGSVWAWGSNAKGQFGNGTTTSSNYPVEIKSLTPALTAEAIPSYMSIQLNYSYDGPVAEYRVYTGANQLLYMGTKTTFEHKGLTNVTAYTYTIYAYDANGNELAKSTLSATTKDGTVNVWHTGSEFTSIQLGYSGRGPVAKFVVTRDNQVLYEGKNTTFIDTGLLPNKPYYYVVSSYDANGVPLGQRAYDFARTKAATGTLQMTSPDAHTMTTTYTGTNFEVGKMVLRRMGELYYEGTGTFTESNLMPHQQVWYDYELYDTNGVLMISTRATGYTQNLAWSPLVLESTSTSVSFETHPTNANAVDYVIKKMGSDQYSGPESAYHEEGLTPGTTYYYSVYAYTSTDHALVNLLGTYTFTVITPAADAPQ</sequence>
<evidence type="ECO:0000313" key="5">
    <source>
        <dbReference type="EMBL" id="ARU61749.1"/>
    </source>
</evidence>
<gene>
    <name evidence="5" type="ORF">CBW65_12475</name>
</gene>
<dbReference type="PANTHER" id="PTHR45982">
    <property type="entry name" value="REGULATOR OF CHROMOSOME CONDENSATION"/>
    <property type="match status" value="1"/>
</dbReference>
<proteinExistence type="predicted"/>
<dbReference type="Proteomes" id="UP000195437">
    <property type="component" value="Chromosome"/>
</dbReference>
<evidence type="ECO:0000256" key="1">
    <source>
        <dbReference type="ARBA" id="ARBA00022658"/>
    </source>
</evidence>